<protein>
    <submittedName>
        <fullName evidence="1">Nucleoside triphosphate pyrophosphohydrolase</fullName>
    </submittedName>
</protein>
<sequence>MMHEVDILRAAIDAYGEEAQTKMVLEEMSELQKEICKLWRGADNIGNIAEELADVEIMLDQLKMMLDIEVEVGQYRHEKLLRLQDRLYKTPGVEIEVQGVDGKWWRRTPKQNEGGQHE</sequence>
<evidence type="ECO:0000313" key="1">
    <source>
        <dbReference type="EMBL" id="DAD69561.1"/>
    </source>
</evidence>
<dbReference type="SUPFAM" id="SSF101386">
    <property type="entry name" value="all-alpha NTP pyrophosphatases"/>
    <property type="match status" value="1"/>
</dbReference>
<accession>A0A8S5LI61</accession>
<proteinExistence type="predicted"/>
<dbReference type="CDD" id="cd11539">
    <property type="entry name" value="NTP-PPase_u2"/>
    <property type="match status" value="1"/>
</dbReference>
<dbReference type="EMBL" id="BK015852">
    <property type="protein sequence ID" value="DAD69561.1"/>
    <property type="molecule type" value="Genomic_DNA"/>
</dbReference>
<reference evidence="1" key="1">
    <citation type="journal article" date="2021" name="Proc. Natl. Acad. Sci. U.S.A.">
        <title>A Catalog of Tens of Thousands of Viruses from Human Metagenomes Reveals Hidden Associations with Chronic Diseases.</title>
        <authorList>
            <person name="Tisza M.J."/>
            <person name="Buck C.B."/>
        </authorList>
    </citation>
    <scope>NUCLEOTIDE SEQUENCE</scope>
    <source>
        <strain evidence="1">Ctbwh6</strain>
    </source>
</reference>
<organism evidence="1">
    <name type="scientific">Myoviridae sp. ctbwh6</name>
    <dbReference type="NCBI Taxonomy" id="2827611"/>
    <lineage>
        <taxon>Viruses</taxon>
        <taxon>Duplodnaviria</taxon>
        <taxon>Heunggongvirae</taxon>
        <taxon>Uroviricota</taxon>
        <taxon>Caudoviricetes</taxon>
    </lineage>
</organism>
<name>A0A8S5LI61_9CAUD</name>